<dbReference type="Proteomes" id="UP000177515">
    <property type="component" value="Chromosome 2"/>
</dbReference>
<keyword evidence="2" id="KW-1185">Reference proteome</keyword>
<name>A0ABM6F9N7_9BURK</name>
<organism evidence="1 2">
    <name type="scientific">Cupriavidus malaysiensis</name>
    <dbReference type="NCBI Taxonomy" id="367825"/>
    <lineage>
        <taxon>Bacteria</taxon>
        <taxon>Pseudomonadati</taxon>
        <taxon>Pseudomonadota</taxon>
        <taxon>Betaproteobacteria</taxon>
        <taxon>Burkholderiales</taxon>
        <taxon>Burkholderiaceae</taxon>
        <taxon>Cupriavidus</taxon>
    </lineage>
</organism>
<accession>A0ABM6F9N7</accession>
<protein>
    <submittedName>
        <fullName evidence="1">Uncharacterized protein</fullName>
    </submittedName>
</protein>
<gene>
    <name evidence="1" type="ORF">BKK80_20555</name>
</gene>
<proteinExistence type="predicted"/>
<sequence length="202" mass="20939">MGTVKPAGAAQRTTLRAVVATYRGAVPAYTLIATPAMLQALCEPHLPARAVVDPRARAHREMLRGYVRDSRIALPGAVVVAVAGGRMRCEADHLYVLELEPEAGDRLIVLDGAERLAELARSPWGACQTYVSAVPWQGGVAREAAAAVAVACDGGMAAMLAQMRAAGTTPAVAAPPPGDDAGMAAAVRSAAARWANAARVWH</sequence>
<dbReference type="RefSeq" id="WP_071017502.1">
    <property type="nucleotide sequence ID" value="NZ_CP017755.1"/>
</dbReference>
<evidence type="ECO:0000313" key="1">
    <source>
        <dbReference type="EMBL" id="AOZ08366.1"/>
    </source>
</evidence>
<dbReference type="EMBL" id="CP017755">
    <property type="protein sequence ID" value="AOZ08366.1"/>
    <property type="molecule type" value="Genomic_DNA"/>
</dbReference>
<reference evidence="1 2" key="1">
    <citation type="submission" date="2016-10" db="EMBL/GenBank/DDBJ databases">
        <title>Complete genome sequences of three Cupriavidus strains isolated from various Malaysian environments.</title>
        <authorList>
            <person name="Abdullah A.A.-A."/>
            <person name="Shafie N.A.H."/>
            <person name="Lau N.S."/>
        </authorList>
    </citation>
    <scope>NUCLEOTIDE SEQUENCE [LARGE SCALE GENOMIC DNA]</scope>
    <source>
        <strain evidence="1 2">USMAA1020</strain>
    </source>
</reference>
<evidence type="ECO:0000313" key="2">
    <source>
        <dbReference type="Proteomes" id="UP000177515"/>
    </source>
</evidence>